<evidence type="ECO:0000256" key="10">
    <source>
        <dbReference type="ARBA" id="ARBA00041392"/>
    </source>
</evidence>
<dbReference type="GO" id="GO:0004660">
    <property type="term" value="F:protein farnesyltransferase activity"/>
    <property type="evidence" value="ECO:0007669"/>
    <property type="project" value="UniProtKB-EC"/>
</dbReference>
<protein>
    <recommendedName>
        <fullName evidence="9">Protein farnesyltransferase/geranylgeranyltransferase type-1 subunit alpha</fullName>
        <ecNumber evidence="4">2.5.1.58</ecNumber>
        <ecNumber evidence="3">2.5.1.59</ecNumber>
    </recommendedName>
    <alternativeName>
        <fullName evidence="12">CAAX farnesyltransferase subunit alpha</fullName>
    </alternativeName>
    <alternativeName>
        <fullName evidence="11">FTase-alpha</fullName>
    </alternativeName>
    <alternativeName>
        <fullName evidence="10">Ras proteins prenyltransferase subunit alpha</fullName>
    </alternativeName>
    <alternativeName>
        <fullName evidence="13">Type I protein geranyl-geranyltransferase subunit alpha</fullName>
    </alternativeName>
</protein>
<dbReference type="EC" id="2.5.1.59" evidence="3"/>
<dbReference type="Gene3D" id="1.25.40.120">
    <property type="entry name" value="Protein prenylyltransferase"/>
    <property type="match status" value="1"/>
</dbReference>
<dbReference type="AlphaFoldDB" id="A0A1V2L6G9"/>
<evidence type="ECO:0000256" key="9">
    <source>
        <dbReference type="ARBA" id="ARBA00040965"/>
    </source>
</evidence>
<evidence type="ECO:0000256" key="4">
    <source>
        <dbReference type="ARBA" id="ARBA00012702"/>
    </source>
</evidence>
<gene>
    <name evidence="14" type="ORF">BON22_2284</name>
</gene>
<comment type="caution">
    <text evidence="14">The sequence shown here is derived from an EMBL/GenBank/DDBJ whole genome shotgun (WGS) entry which is preliminary data.</text>
</comment>
<dbReference type="Proteomes" id="UP000189513">
    <property type="component" value="Unassembled WGS sequence"/>
</dbReference>
<dbReference type="GO" id="GO:0005953">
    <property type="term" value="C:CAAX-protein geranylgeranyltransferase complex"/>
    <property type="evidence" value="ECO:0007669"/>
    <property type="project" value="TreeGrafter"/>
</dbReference>
<evidence type="ECO:0000256" key="8">
    <source>
        <dbReference type="ARBA" id="ARBA00022842"/>
    </source>
</evidence>
<evidence type="ECO:0000256" key="1">
    <source>
        <dbReference type="ARBA" id="ARBA00001946"/>
    </source>
</evidence>
<dbReference type="Pfam" id="PF01239">
    <property type="entry name" value="PPTA"/>
    <property type="match status" value="4"/>
</dbReference>
<name>A0A1V2L6G9_CYBFA</name>
<dbReference type="STRING" id="36022.A0A1V2L6G9"/>
<dbReference type="InterPro" id="IPR002088">
    <property type="entry name" value="Prenyl_trans_a"/>
</dbReference>
<dbReference type="PANTHER" id="PTHR11129">
    <property type="entry name" value="PROTEIN FARNESYLTRANSFERASE ALPHA SUBUNIT/RAB GERANYLGERANYL TRANSFERASE ALPHA SUBUNIT"/>
    <property type="match status" value="1"/>
</dbReference>
<evidence type="ECO:0000256" key="3">
    <source>
        <dbReference type="ARBA" id="ARBA00012700"/>
    </source>
</evidence>
<keyword evidence="15" id="KW-1185">Reference proteome</keyword>
<dbReference type="EMBL" id="MPUK01000004">
    <property type="protein sequence ID" value="ONH67512.1"/>
    <property type="molecule type" value="Genomic_DNA"/>
</dbReference>
<dbReference type="VEuPathDB" id="FungiDB:BON22_2284"/>
<evidence type="ECO:0000313" key="15">
    <source>
        <dbReference type="Proteomes" id="UP000189513"/>
    </source>
</evidence>
<comment type="similarity">
    <text evidence="2">Belongs to the protein prenyltransferase subunit alpha family.</text>
</comment>
<comment type="cofactor">
    <cofactor evidence="1">
        <name>Mg(2+)</name>
        <dbReference type="ChEBI" id="CHEBI:18420"/>
    </cofactor>
</comment>
<evidence type="ECO:0000256" key="6">
    <source>
        <dbReference type="ARBA" id="ARBA00022679"/>
    </source>
</evidence>
<dbReference type="OMA" id="HRHTIID"/>
<keyword evidence="6 14" id="KW-0808">Transferase</keyword>
<evidence type="ECO:0000256" key="7">
    <source>
        <dbReference type="ARBA" id="ARBA00022737"/>
    </source>
</evidence>
<sequence>MTDAYNYDDLEPLPLNLEGVNVATIMYSDEYKHTLGLLRALQAKKEYSDRALALTADAIALNAAHYTLWQYRYHNVIELKKDIDAELNWVEDIAIDNPKNYQIWHYRQMLLEYWGKKDAKREFPIIETMLDDDTKNYHVWSYRKWVVQWTGQWEQELSFVEKFIERDVYNNSAWSHRFFAVFGLGLDQVTDQVFEREVKYAKEQIALAPHNVSSWNYLIGVFNKLNKPLAPLKDFASQYATITDSMTPIQSIPALELLTKIYKTSEPDLAIKGYELLGSKYDTIRRNYWDYQKSLIVQTN</sequence>
<dbReference type="SUPFAM" id="SSF48439">
    <property type="entry name" value="Protein prenylyltransferase"/>
    <property type="match status" value="1"/>
</dbReference>
<dbReference type="GO" id="GO:0004662">
    <property type="term" value="F:CAAX-protein geranylgeranyltransferase activity"/>
    <property type="evidence" value="ECO:0007669"/>
    <property type="project" value="UniProtKB-EC"/>
</dbReference>
<keyword evidence="8" id="KW-0460">Magnesium</keyword>
<dbReference type="GO" id="GO:0005965">
    <property type="term" value="C:protein farnesyltransferase complex"/>
    <property type="evidence" value="ECO:0007669"/>
    <property type="project" value="TreeGrafter"/>
</dbReference>
<reference evidence="15" key="1">
    <citation type="journal article" date="2017" name="Genome Announc.">
        <title>Genome sequences of Cyberlindnera fabianii 65, Pichia kudriavzevii 129, and Saccharomyces cerevisiae 131 isolated from fermented masau fruits in Zimbabwe.</title>
        <authorList>
            <person name="van Rijswijck I.M.H."/>
            <person name="Derks M.F.L."/>
            <person name="Abee T."/>
            <person name="de Ridder D."/>
            <person name="Smid E.J."/>
        </authorList>
    </citation>
    <scope>NUCLEOTIDE SEQUENCE [LARGE SCALE GENOMIC DNA]</scope>
    <source>
        <strain evidence="15">65</strain>
    </source>
</reference>
<evidence type="ECO:0000256" key="13">
    <source>
        <dbReference type="ARBA" id="ARBA00043219"/>
    </source>
</evidence>
<proteinExistence type="inferred from homology"/>
<keyword evidence="7" id="KW-0677">Repeat</keyword>
<evidence type="ECO:0000313" key="14">
    <source>
        <dbReference type="EMBL" id="ONH67512.1"/>
    </source>
</evidence>
<keyword evidence="5" id="KW-0637">Prenyltransferase</keyword>
<dbReference type="EC" id="2.5.1.58" evidence="4"/>
<evidence type="ECO:0000256" key="11">
    <source>
        <dbReference type="ARBA" id="ARBA00042436"/>
    </source>
</evidence>
<accession>A0A1V2L6G9</accession>
<evidence type="ECO:0000256" key="12">
    <source>
        <dbReference type="ARBA" id="ARBA00043086"/>
    </source>
</evidence>
<dbReference type="PROSITE" id="PS51147">
    <property type="entry name" value="PFTA"/>
    <property type="match status" value="5"/>
</dbReference>
<organism evidence="14 15">
    <name type="scientific">Cyberlindnera fabianii</name>
    <name type="common">Yeast</name>
    <name type="synonym">Hansenula fabianii</name>
    <dbReference type="NCBI Taxonomy" id="36022"/>
    <lineage>
        <taxon>Eukaryota</taxon>
        <taxon>Fungi</taxon>
        <taxon>Dikarya</taxon>
        <taxon>Ascomycota</taxon>
        <taxon>Saccharomycotina</taxon>
        <taxon>Saccharomycetes</taxon>
        <taxon>Phaffomycetales</taxon>
        <taxon>Phaffomycetaceae</taxon>
        <taxon>Cyberlindnera</taxon>
    </lineage>
</organism>
<dbReference type="PANTHER" id="PTHR11129:SF1">
    <property type="entry name" value="PROTEIN FARNESYLTRANSFERASE_GERANYLGERANYLTRANSFERASE TYPE-1 SUBUNIT ALPHA"/>
    <property type="match status" value="1"/>
</dbReference>
<evidence type="ECO:0000256" key="2">
    <source>
        <dbReference type="ARBA" id="ARBA00006734"/>
    </source>
</evidence>
<evidence type="ECO:0000256" key="5">
    <source>
        <dbReference type="ARBA" id="ARBA00022602"/>
    </source>
</evidence>